<dbReference type="KEGG" id="aten:116291427"/>
<comment type="similarity">
    <text evidence="1">Belongs to the peptidase C40 family.</text>
</comment>
<evidence type="ECO:0000259" key="6">
    <source>
        <dbReference type="PROSITE" id="PS51935"/>
    </source>
</evidence>
<organism evidence="7 8">
    <name type="scientific">Actinia tenebrosa</name>
    <name type="common">Australian red waratah sea anemone</name>
    <dbReference type="NCBI Taxonomy" id="6105"/>
    <lineage>
        <taxon>Eukaryota</taxon>
        <taxon>Metazoa</taxon>
        <taxon>Cnidaria</taxon>
        <taxon>Anthozoa</taxon>
        <taxon>Hexacorallia</taxon>
        <taxon>Actiniaria</taxon>
        <taxon>Actiniidae</taxon>
        <taxon>Actinia</taxon>
    </lineage>
</organism>
<feature type="region of interest" description="Disordered" evidence="5">
    <location>
        <begin position="440"/>
        <end position="491"/>
    </location>
</feature>
<dbReference type="PROSITE" id="PS51935">
    <property type="entry name" value="NLPC_P60"/>
    <property type="match status" value="1"/>
</dbReference>
<reference evidence="8" key="1">
    <citation type="submission" date="2025-08" db="UniProtKB">
        <authorList>
            <consortium name="RefSeq"/>
        </authorList>
    </citation>
    <scope>IDENTIFICATION</scope>
    <source>
        <tissue evidence="8">Tentacle</tissue>
    </source>
</reference>
<dbReference type="Gene3D" id="3.30.470.20">
    <property type="entry name" value="ATP-grasp fold, B domain"/>
    <property type="match status" value="1"/>
</dbReference>
<accession>A0A6P8HFB8</accession>
<feature type="domain" description="NlpC/P60" evidence="6">
    <location>
        <begin position="76"/>
        <end position="225"/>
    </location>
</feature>
<feature type="region of interest" description="Disordered" evidence="5">
    <location>
        <begin position="261"/>
        <end position="314"/>
    </location>
</feature>
<dbReference type="AlphaFoldDB" id="A0A6P8HFB8"/>
<feature type="compositionally biased region" description="Acidic residues" evidence="5">
    <location>
        <begin position="261"/>
        <end position="275"/>
    </location>
</feature>
<dbReference type="GO" id="GO:0006508">
    <property type="term" value="P:proteolysis"/>
    <property type="evidence" value="ECO:0007669"/>
    <property type="project" value="UniProtKB-KW"/>
</dbReference>
<dbReference type="InParanoid" id="A0A6P8HFB8"/>
<evidence type="ECO:0000313" key="7">
    <source>
        <dbReference type="Proteomes" id="UP000515163"/>
    </source>
</evidence>
<dbReference type="GeneID" id="116291427"/>
<dbReference type="SUPFAM" id="SSF54001">
    <property type="entry name" value="Cysteine proteinases"/>
    <property type="match status" value="1"/>
</dbReference>
<evidence type="ECO:0000256" key="3">
    <source>
        <dbReference type="ARBA" id="ARBA00022801"/>
    </source>
</evidence>
<dbReference type="Proteomes" id="UP000515163">
    <property type="component" value="Unplaced"/>
</dbReference>
<dbReference type="SUPFAM" id="SSF56059">
    <property type="entry name" value="Glutathione synthetase ATP-binding domain-like"/>
    <property type="match status" value="1"/>
</dbReference>
<evidence type="ECO:0000256" key="4">
    <source>
        <dbReference type="ARBA" id="ARBA00022807"/>
    </source>
</evidence>
<sequence>MACSIVSPVQHKTFNKMANQNRTFLIEIPNVNTKQKAENLQEAFEKFRKSRQREMKVARIMEERALTQRQDVNRMNGLRQTFLEGLKKYFGVPYAKRYHDENSPYYNAPLFLDCCGLIRRVLLDLKEEFGFVVGGGNQAYMYDTLPGDIKEQVDMKPGDLVFISATYYEKPGKKWKRQRHDMVHVEIWLGEGEKTIGARWQKGVVQVFDSYKFVSKSYYNMKYHFKSIDTWLMGICKSFCPEHPWRSSVYDPGKKSIFAEDEEDQCQAAEEEEGSTGEQQQTDDLLSHEEQNEPSPSVRISKDEQNPKDETSTISCKRIEDSLNITIEHQCLMYEENAKKEFESTSRREEASDRDLCDFDHEQLHKQLFDYDKTNCSCPECCPIYLNCIHNLGKKQENGTINLEETSSNDLTSSLECFEVIALPECRREVEKNISTCPIEKVESNGNSGSSSPSKDSPNEGSNGSPTRDNSNGKKKGKDSPPKPVRDGVKSRLCHSGRQPAYYVSPGNGSFMVESTLQSLGWRKLEDRYDESFKLKWVECKSQIDYSNFREGNQLVNHISNIGVLTTKLGLLCSLQEYERVLDKIGSKQRIQLSDFVPETIRLTNTTEKQKFLNEVYKEGEVWICKPIGQNQGKGIYMINSSAQLRDKLHLNDQYQNTNSNGRRSSQVRPSPGRIIQRYIMNPLLLNNHKFDIRAYMFIASTNPYVVLYHQGYIRLSCVPYSPYSEEAGNSILLAHLTNQYIQKKHPSYSSMKEETVWSFERLQSYIDEHHTKEKGLAKNWMFTTFTKRMQQIMLTCFHSVRKKLHRRSGFFDLLGFDFMIDENFKVWLIEVNVNPSLNTNCQVLKDVIPTMVDSTVRIALEIFEKAKKGRPVFPLENKGDFIVLYNGEGKG</sequence>
<dbReference type="InterPro" id="IPR000064">
    <property type="entry name" value="NLP_P60_dom"/>
</dbReference>
<feature type="compositionally biased region" description="Basic and acidic residues" evidence="5">
    <location>
        <begin position="300"/>
        <end position="314"/>
    </location>
</feature>
<evidence type="ECO:0000256" key="2">
    <source>
        <dbReference type="ARBA" id="ARBA00022670"/>
    </source>
</evidence>
<dbReference type="Gene3D" id="3.90.1720.10">
    <property type="entry name" value="endopeptidase domain like (from Nostoc punctiforme)"/>
    <property type="match status" value="1"/>
</dbReference>
<keyword evidence="7" id="KW-1185">Reference proteome</keyword>
<dbReference type="PANTHER" id="PTHR47664">
    <property type="entry name" value="NLPC_P60 DOMAIN-CONTAINING PROTEIN"/>
    <property type="match status" value="1"/>
</dbReference>
<evidence type="ECO:0000313" key="8">
    <source>
        <dbReference type="RefSeq" id="XP_031554461.1"/>
    </source>
</evidence>
<protein>
    <submittedName>
        <fullName evidence="8">Probable beta-tubulin polyglutamylase</fullName>
    </submittedName>
</protein>
<evidence type="ECO:0000256" key="1">
    <source>
        <dbReference type="ARBA" id="ARBA00007074"/>
    </source>
</evidence>
<dbReference type="PANTHER" id="PTHR47664:SF1">
    <property type="entry name" value="CHROMOSOME UNDETERMINED SCAFFOLD_14, WHOLE GENOME SHOTGUN SEQUENCE"/>
    <property type="match status" value="1"/>
</dbReference>
<dbReference type="InterPro" id="IPR038765">
    <property type="entry name" value="Papain-like_cys_pep_sf"/>
</dbReference>
<dbReference type="RefSeq" id="XP_031554461.1">
    <property type="nucleotide sequence ID" value="XM_031698601.1"/>
</dbReference>
<keyword evidence="2" id="KW-0645">Protease</keyword>
<gene>
    <name evidence="8" type="primary">LOC116291427</name>
</gene>
<proteinExistence type="inferred from homology"/>
<keyword evidence="4" id="KW-0788">Thiol protease</keyword>
<feature type="compositionally biased region" description="Basic and acidic residues" evidence="5">
    <location>
        <begin position="478"/>
        <end position="490"/>
    </location>
</feature>
<dbReference type="InterPro" id="IPR004344">
    <property type="entry name" value="TTL/TTLL_fam"/>
</dbReference>
<dbReference type="OrthoDB" id="202825at2759"/>
<name>A0A6P8HFB8_ACTTE</name>
<feature type="compositionally biased region" description="Low complexity" evidence="5">
    <location>
        <begin position="444"/>
        <end position="462"/>
    </location>
</feature>
<evidence type="ECO:0000256" key="5">
    <source>
        <dbReference type="SAM" id="MobiDB-lite"/>
    </source>
</evidence>
<dbReference type="PROSITE" id="PS51221">
    <property type="entry name" value="TTL"/>
    <property type="match status" value="1"/>
</dbReference>
<dbReference type="Pfam" id="PF03133">
    <property type="entry name" value="TTL"/>
    <property type="match status" value="1"/>
</dbReference>
<dbReference type="GO" id="GO:0008234">
    <property type="term" value="F:cysteine-type peptidase activity"/>
    <property type="evidence" value="ECO:0007669"/>
    <property type="project" value="UniProtKB-KW"/>
</dbReference>
<keyword evidence="3" id="KW-0378">Hydrolase</keyword>